<keyword evidence="2 4" id="KW-0808">Transferase</keyword>
<evidence type="ECO:0000313" key="8">
    <source>
        <dbReference type="Proteomes" id="UP000809829"/>
    </source>
</evidence>
<dbReference type="InterPro" id="IPR000577">
    <property type="entry name" value="Carb_kinase_FGGY"/>
</dbReference>
<feature type="domain" description="Carbohydrate kinase FGGY N-terminal" evidence="5">
    <location>
        <begin position="3"/>
        <end position="247"/>
    </location>
</feature>
<organism evidence="7 8">
    <name type="scientific">Priestia iocasae</name>
    <dbReference type="NCBI Taxonomy" id="2291674"/>
    <lineage>
        <taxon>Bacteria</taxon>
        <taxon>Bacillati</taxon>
        <taxon>Bacillota</taxon>
        <taxon>Bacilli</taxon>
        <taxon>Bacillales</taxon>
        <taxon>Bacillaceae</taxon>
        <taxon>Priestia</taxon>
    </lineage>
</organism>
<proteinExistence type="inferred from homology"/>
<dbReference type="InterPro" id="IPR050406">
    <property type="entry name" value="FGGY_Carb_Kinase"/>
</dbReference>
<keyword evidence="8" id="KW-1185">Reference proteome</keyword>
<dbReference type="CDD" id="cd07770">
    <property type="entry name" value="ASKHA_NBD_FGGY_GntK"/>
    <property type="match status" value="1"/>
</dbReference>
<dbReference type="InterPro" id="IPR018484">
    <property type="entry name" value="FGGY_N"/>
</dbReference>
<reference evidence="7 8" key="1">
    <citation type="submission" date="2021-01" db="EMBL/GenBank/DDBJ databases">
        <title>Genomic Encyclopedia of Type Strains, Phase IV (KMG-IV): sequencing the most valuable type-strain genomes for metagenomic binning, comparative biology and taxonomic classification.</title>
        <authorList>
            <person name="Goeker M."/>
        </authorList>
    </citation>
    <scope>NUCLEOTIDE SEQUENCE [LARGE SCALE GENOMIC DNA]</scope>
    <source>
        <strain evidence="7 8">DSM 104297</strain>
    </source>
</reference>
<evidence type="ECO:0000259" key="5">
    <source>
        <dbReference type="Pfam" id="PF00370"/>
    </source>
</evidence>
<dbReference type="PIRSF" id="PIRSF000538">
    <property type="entry name" value="GlpK"/>
    <property type="match status" value="1"/>
</dbReference>
<dbReference type="EC" id="2.7.1.12" evidence="7"/>
<dbReference type="Pfam" id="PF00370">
    <property type="entry name" value="FGGY_N"/>
    <property type="match status" value="1"/>
</dbReference>
<evidence type="ECO:0000259" key="6">
    <source>
        <dbReference type="Pfam" id="PF02782"/>
    </source>
</evidence>
<evidence type="ECO:0000256" key="1">
    <source>
        <dbReference type="ARBA" id="ARBA00009156"/>
    </source>
</evidence>
<dbReference type="InterPro" id="IPR018483">
    <property type="entry name" value="Carb_kinase_FGGY_CS"/>
</dbReference>
<dbReference type="RefSeq" id="WP_378912487.1">
    <property type="nucleotide sequence ID" value="NZ_JAFBFC010000001.1"/>
</dbReference>
<comment type="caution">
    <text evidence="7">The sequence shown here is derived from an EMBL/GenBank/DDBJ whole genome shotgun (WGS) entry which is preliminary data.</text>
</comment>
<evidence type="ECO:0000256" key="4">
    <source>
        <dbReference type="RuleBase" id="RU003733"/>
    </source>
</evidence>
<dbReference type="InterPro" id="IPR006002">
    <property type="entry name" value="Gluconate_kinase"/>
</dbReference>
<dbReference type="Gene3D" id="3.30.420.40">
    <property type="match status" value="2"/>
</dbReference>
<evidence type="ECO:0000256" key="2">
    <source>
        <dbReference type="ARBA" id="ARBA00022679"/>
    </source>
</evidence>
<dbReference type="SUPFAM" id="SSF53067">
    <property type="entry name" value="Actin-like ATPase domain"/>
    <property type="match status" value="2"/>
</dbReference>
<evidence type="ECO:0000313" key="7">
    <source>
        <dbReference type="EMBL" id="MBM7701985.1"/>
    </source>
</evidence>
<protein>
    <submittedName>
        <fullName evidence="7">Gluconokinase</fullName>
        <ecNumber evidence="7">2.7.1.12</ecNumber>
    </submittedName>
</protein>
<name>A0ABS2QRA7_9BACI</name>
<sequence>MSYMIGVDIGTTSTKAVLFTFDGKVKAMHHVEYPLYTPDAFTAEQNPDEIFAAVLSTIKQVVETSKLKKEEVRFISFSSAMHSLLVVDKHGKPLTNCMTWADKRAARYAEVLNEKGLATPIYRRTGTPVHAMSPLIKLMWLNEEKKQLVNRAHKFISIKEYVFYKLFGQYIVDYSIASATGMLNIKTLNWDEEALEVAGVQIHQLSTIVPTTHYVTGIDESIAKMLGVLQDIPFIIGASDGVLSNLGLDAIKKGVVAVTIGTSGAIRTVTDQPVIDEKGRTFCYVLTDQYWVVGGSVNNGGMILQWVKEEFGHSEKEVAKRLGVSVYDFMTQIANTVKPGSEGLFFHPYLSGERAPLWNADARGSFIGLSLHHKKEHMIRAVLEGIMYNLYTVLQPIEEIIGTPIEVKASGGFARSDIWRQMMADIFNVKVTIPESVESSCLGAAVLGLYGLKMVDSLEAVSEMVGNINEHTPISEHVEVYEKMLPVYMNLMEALQPHYRQIASLTLSK</sequence>
<dbReference type="GO" id="GO:0046316">
    <property type="term" value="F:gluconokinase activity"/>
    <property type="evidence" value="ECO:0007669"/>
    <property type="project" value="UniProtKB-EC"/>
</dbReference>
<dbReference type="PROSITE" id="PS00933">
    <property type="entry name" value="FGGY_KINASES_1"/>
    <property type="match status" value="1"/>
</dbReference>
<comment type="similarity">
    <text evidence="1 4">Belongs to the FGGY kinase family.</text>
</comment>
<dbReference type="PANTHER" id="PTHR43095">
    <property type="entry name" value="SUGAR KINASE"/>
    <property type="match status" value="1"/>
</dbReference>
<dbReference type="PANTHER" id="PTHR43095:SF2">
    <property type="entry name" value="GLUCONOKINASE"/>
    <property type="match status" value="1"/>
</dbReference>
<dbReference type="Proteomes" id="UP000809829">
    <property type="component" value="Unassembled WGS sequence"/>
</dbReference>
<feature type="domain" description="Carbohydrate kinase FGGY C-terminal" evidence="6">
    <location>
        <begin position="257"/>
        <end position="451"/>
    </location>
</feature>
<dbReference type="InterPro" id="IPR043129">
    <property type="entry name" value="ATPase_NBD"/>
</dbReference>
<evidence type="ECO:0000256" key="3">
    <source>
        <dbReference type="ARBA" id="ARBA00022777"/>
    </source>
</evidence>
<gene>
    <name evidence="7" type="ORF">JOC83_000811</name>
</gene>
<dbReference type="EMBL" id="JAFBFC010000001">
    <property type="protein sequence ID" value="MBM7701985.1"/>
    <property type="molecule type" value="Genomic_DNA"/>
</dbReference>
<dbReference type="PROSITE" id="PS00445">
    <property type="entry name" value="FGGY_KINASES_2"/>
    <property type="match status" value="1"/>
</dbReference>
<accession>A0ABS2QRA7</accession>
<keyword evidence="3 4" id="KW-0418">Kinase</keyword>
<dbReference type="InterPro" id="IPR018485">
    <property type="entry name" value="FGGY_C"/>
</dbReference>
<dbReference type="NCBIfam" id="TIGR01314">
    <property type="entry name" value="gntK_FGGY"/>
    <property type="match status" value="1"/>
</dbReference>
<dbReference type="Pfam" id="PF02782">
    <property type="entry name" value="FGGY_C"/>
    <property type="match status" value="1"/>
</dbReference>